<dbReference type="Proteomes" id="UP000646548">
    <property type="component" value="Unassembled WGS sequence"/>
</dbReference>
<reference evidence="2" key="1">
    <citation type="journal article" name="BMC Genomics">
        <title>Long-read sequencing and de novo genome assembly of marine medaka (Oryzias melastigma).</title>
        <authorList>
            <person name="Liang P."/>
            <person name="Saqib H.S.A."/>
            <person name="Ni X."/>
            <person name="Shen Y."/>
        </authorList>
    </citation>
    <scope>NUCLEOTIDE SEQUENCE</scope>
    <source>
        <strain evidence="2">Bigg-433</strain>
    </source>
</reference>
<evidence type="ECO:0000256" key="1">
    <source>
        <dbReference type="SAM" id="MobiDB-lite"/>
    </source>
</evidence>
<comment type="caution">
    <text evidence="2">The sequence shown here is derived from an EMBL/GenBank/DDBJ whole genome shotgun (WGS) entry which is preliminary data.</text>
</comment>
<accession>A0A834F9Q3</accession>
<organism evidence="2 3">
    <name type="scientific">Oryzias melastigma</name>
    <name type="common">Marine medaka</name>
    <dbReference type="NCBI Taxonomy" id="30732"/>
    <lineage>
        <taxon>Eukaryota</taxon>
        <taxon>Metazoa</taxon>
        <taxon>Chordata</taxon>
        <taxon>Craniata</taxon>
        <taxon>Vertebrata</taxon>
        <taxon>Euteleostomi</taxon>
        <taxon>Actinopterygii</taxon>
        <taxon>Neopterygii</taxon>
        <taxon>Teleostei</taxon>
        <taxon>Neoteleostei</taxon>
        <taxon>Acanthomorphata</taxon>
        <taxon>Ovalentaria</taxon>
        <taxon>Atherinomorphae</taxon>
        <taxon>Beloniformes</taxon>
        <taxon>Adrianichthyidae</taxon>
        <taxon>Oryziinae</taxon>
        <taxon>Oryzias</taxon>
    </lineage>
</organism>
<gene>
    <name evidence="2" type="ORF">FQA47_006413</name>
</gene>
<feature type="compositionally biased region" description="Basic residues" evidence="1">
    <location>
        <begin position="76"/>
        <end position="107"/>
    </location>
</feature>
<name>A0A834F9Q3_ORYME</name>
<evidence type="ECO:0000313" key="3">
    <source>
        <dbReference type="Proteomes" id="UP000646548"/>
    </source>
</evidence>
<sequence>MDATDAPQLGARGPAACTHSGLNEQTGESPHAPLQQRLQSSTRAGSCVNPPPPPIVRAPYLPIICGSRRIPGGARRVQRRKKAHKDVRHGSVRAHRPKTHSPRRRERHLAGGAYLNEARGSGTCCWTSSWTEGGEESAVEEDGQEGAVFPRRKTDVMYGRPMESK</sequence>
<evidence type="ECO:0000313" key="2">
    <source>
        <dbReference type="EMBL" id="KAF6726166.1"/>
    </source>
</evidence>
<proteinExistence type="predicted"/>
<dbReference type="EMBL" id="WKFB01000343">
    <property type="protein sequence ID" value="KAF6726166.1"/>
    <property type="molecule type" value="Genomic_DNA"/>
</dbReference>
<feature type="region of interest" description="Disordered" evidence="1">
    <location>
        <begin position="1"/>
        <end position="58"/>
    </location>
</feature>
<dbReference type="AlphaFoldDB" id="A0A834F9Q3"/>
<feature type="region of interest" description="Disordered" evidence="1">
    <location>
        <begin position="71"/>
        <end position="107"/>
    </location>
</feature>
<protein>
    <submittedName>
        <fullName evidence="2">Uncharacterized protein</fullName>
    </submittedName>
</protein>